<dbReference type="Pfam" id="PF00126">
    <property type="entry name" value="HTH_1"/>
    <property type="match status" value="1"/>
</dbReference>
<accession>A0A191YU79</accession>
<keyword evidence="4" id="KW-0804">Transcription</keyword>
<protein>
    <recommendedName>
        <fullName evidence="5">HTH lysR-type domain-containing protein</fullName>
    </recommendedName>
</protein>
<dbReference type="InterPro" id="IPR036390">
    <property type="entry name" value="WH_DNA-bd_sf"/>
</dbReference>
<evidence type="ECO:0000256" key="1">
    <source>
        <dbReference type="ARBA" id="ARBA00009437"/>
    </source>
</evidence>
<dbReference type="KEGG" id="psil:PMA3_14540"/>
<dbReference type="STRING" id="1853130.PMA3_14540"/>
<dbReference type="GO" id="GO:0006351">
    <property type="term" value="P:DNA-templated transcription"/>
    <property type="evidence" value="ECO:0007669"/>
    <property type="project" value="TreeGrafter"/>
</dbReference>
<evidence type="ECO:0000313" key="6">
    <source>
        <dbReference type="EMBL" id="ANJ56291.1"/>
    </source>
</evidence>
<dbReference type="InterPro" id="IPR036388">
    <property type="entry name" value="WH-like_DNA-bd_sf"/>
</dbReference>
<name>A0A191YU79_9PSED</name>
<dbReference type="PROSITE" id="PS50931">
    <property type="entry name" value="HTH_LYSR"/>
    <property type="match status" value="1"/>
</dbReference>
<dbReference type="PANTHER" id="PTHR30537:SF5">
    <property type="entry name" value="HTH-TYPE TRANSCRIPTIONAL ACTIVATOR TTDR-RELATED"/>
    <property type="match status" value="1"/>
</dbReference>
<dbReference type="FunFam" id="1.10.10.10:FF:000001">
    <property type="entry name" value="LysR family transcriptional regulator"/>
    <property type="match status" value="1"/>
</dbReference>
<dbReference type="OrthoDB" id="9786526at2"/>
<organism evidence="6 7">
    <name type="scientific">Pseudomonas silesiensis</name>
    <dbReference type="NCBI Taxonomy" id="1853130"/>
    <lineage>
        <taxon>Bacteria</taxon>
        <taxon>Pseudomonadati</taxon>
        <taxon>Pseudomonadota</taxon>
        <taxon>Gammaproteobacteria</taxon>
        <taxon>Pseudomonadales</taxon>
        <taxon>Pseudomonadaceae</taxon>
        <taxon>Pseudomonas</taxon>
    </lineage>
</organism>
<sequence>MLDSIDELRLFIAVFEEGSIRAASERMGMTAAGASKRLLALEDSVGRRLFNRTTRKLSPTSDGEKLYQHALSILESVEKAERGFFQKTEITGHLRITASATFAQGYLSSVVSSYLKRYPGVIVDLHPTDQLVDLAAHGTDLAIRHGVMADSSLIAQRISASRRLICAAPQYWEKQGMPTSPKDLTTLDGLIVGKDSSWTMSRGGVKKTCKIRNRFSSSLGEVVRQMAIDGHGVALLMDWHIRDDLDSGKLVEAFSDWAIEPPVGIYAVYPSRENIAPTVLSFVAHLKEWVAAHPV</sequence>
<evidence type="ECO:0000256" key="3">
    <source>
        <dbReference type="ARBA" id="ARBA00023125"/>
    </source>
</evidence>
<dbReference type="SUPFAM" id="SSF46785">
    <property type="entry name" value="Winged helix' DNA-binding domain"/>
    <property type="match status" value="1"/>
</dbReference>
<comment type="similarity">
    <text evidence="1">Belongs to the LysR transcriptional regulatory family.</text>
</comment>
<keyword evidence="3" id="KW-0238">DNA-binding</keyword>
<gene>
    <name evidence="6" type="ORF">PMA3_14540</name>
</gene>
<dbReference type="AlphaFoldDB" id="A0A191YU79"/>
<dbReference type="PANTHER" id="PTHR30537">
    <property type="entry name" value="HTH-TYPE TRANSCRIPTIONAL REGULATOR"/>
    <property type="match status" value="1"/>
</dbReference>
<dbReference type="EMBL" id="CP014870">
    <property type="protein sequence ID" value="ANJ56291.1"/>
    <property type="molecule type" value="Genomic_DNA"/>
</dbReference>
<dbReference type="Gene3D" id="1.10.10.10">
    <property type="entry name" value="Winged helix-like DNA-binding domain superfamily/Winged helix DNA-binding domain"/>
    <property type="match status" value="1"/>
</dbReference>
<dbReference type="Gene3D" id="3.40.190.290">
    <property type="match status" value="1"/>
</dbReference>
<dbReference type="InterPro" id="IPR000847">
    <property type="entry name" value="LysR_HTH_N"/>
</dbReference>
<evidence type="ECO:0000313" key="7">
    <source>
        <dbReference type="Proteomes" id="UP000078354"/>
    </source>
</evidence>
<proteinExistence type="inferred from homology"/>
<dbReference type="InterPro" id="IPR058163">
    <property type="entry name" value="LysR-type_TF_proteobact-type"/>
</dbReference>
<keyword evidence="2" id="KW-0805">Transcription regulation</keyword>
<dbReference type="Proteomes" id="UP000078354">
    <property type="component" value="Chromosome"/>
</dbReference>
<dbReference type="CDD" id="cd08422">
    <property type="entry name" value="PBP2_CrgA_like"/>
    <property type="match status" value="1"/>
</dbReference>
<evidence type="ECO:0000259" key="5">
    <source>
        <dbReference type="PROSITE" id="PS50931"/>
    </source>
</evidence>
<evidence type="ECO:0000256" key="4">
    <source>
        <dbReference type="ARBA" id="ARBA00023163"/>
    </source>
</evidence>
<evidence type="ECO:0000256" key="2">
    <source>
        <dbReference type="ARBA" id="ARBA00023015"/>
    </source>
</evidence>
<dbReference type="InterPro" id="IPR005119">
    <property type="entry name" value="LysR_subst-bd"/>
</dbReference>
<reference evidence="6 7" key="1">
    <citation type="journal article" date="2018" name="Syst. Appl. Microbiol.">
        <title>Pseudomonas silesiensis sp. nov. strain A3T isolated from a biological pesticide sewage treatment plant and analysis of the complete genome sequence.</title>
        <authorList>
            <person name="Kaminski M.A."/>
            <person name="Furmanczyk E.M."/>
            <person name="Sobczak A."/>
            <person name="Dziembowski A."/>
            <person name="Lipinski L."/>
        </authorList>
    </citation>
    <scope>NUCLEOTIDE SEQUENCE [LARGE SCALE GENOMIC DNA]</scope>
    <source>
        <strain evidence="6 7">A3</strain>
    </source>
</reference>
<dbReference type="GO" id="GO:0003700">
    <property type="term" value="F:DNA-binding transcription factor activity"/>
    <property type="evidence" value="ECO:0007669"/>
    <property type="project" value="InterPro"/>
</dbReference>
<dbReference type="SUPFAM" id="SSF53850">
    <property type="entry name" value="Periplasmic binding protein-like II"/>
    <property type="match status" value="1"/>
</dbReference>
<dbReference type="Pfam" id="PF03466">
    <property type="entry name" value="LysR_substrate"/>
    <property type="match status" value="1"/>
</dbReference>
<feature type="domain" description="HTH lysR-type" evidence="5">
    <location>
        <begin position="3"/>
        <end position="60"/>
    </location>
</feature>
<dbReference type="GO" id="GO:0043565">
    <property type="term" value="F:sequence-specific DNA binding"/>
    <property type="evidence" value="ECO:0007669"/>
    <property type="project" value="TreeGrafter"/>
</dbReference>
<dbReference type="RefSeq" id="WP_064677807.1">
    <property type="nucleotide sequence ID" value="NZ_CP014870.1"/>
</dbReference>
<keyword evidence="7" id="KW-1185">Reference proteome</keyword>